<feature type="transmembrane region" description="Helical" evidence="6">
    <location>
        <begin position="21"/>
        <end position="40"/>
    </location>
</feature>
<accession>A0A6N6RD92</accession>
<dbReference type="AlphaFoldDB" id="A0A6N6RD92"/>
<name>A0A6N6RD92_9FLAO</name>
<comment type="caution">
    <text evidence="7">The sequence shown here is derived from an EMBL/GenBank/DDBJ whole genome shotgun (WGS) entry which is preliminary data.</text>
</comment>
<evidence type="ECO:0000313" key="8">
    <source>
        <dbReference type="Proteomes" id="UP000468650"/>
    </source>
</evidence>
<dbReference type="Pfam" id="PF03379">
    <property type="entry name" value="CcmB"/>
    <property type="match status" value="1"/>
</dbReference>
<keyword evidence="3 6" id="KW-0812">Transmembrane</keyword>
<dbReference type="InterPro" id="IPR003544">
    <property type="entry name" value="Cyt_c_biogenesis_CcmB"/>
</dbReference>
<evidence type="ECO:0000256" key="2">
    <source>
        <dbReference type="ARBA" id="ARBA00010544"/>
    </source>
</evidence>
<evidence type="ECO:0000256" key="3">
    <source>
        <dbReference type="ARBA" id="ARBA00022692"/>
    </source>
</evidence>
<dbReference type="EMBL" id="WBVO01000014">
    <property type="protein sequence ID" value="KAB2805454.1"/>
    <property type="molecule type" value="Genomic_DNA"/>
</dbReference>
<evidence type="ECO:0000313" key="7">
    <source>
        <dbReference type="EMBL" id="KAB2805454.1"/>
    </source>
</evidence>
<feature type="transmembrane region" description="Helical" evidence="6">
    <location>
        <begin position="156"/>
        <end position="178"/>
    </location>
</feature>
<proteinExistence type="inferred from homology"/>
<evidence type="ECO:0000256" key="6">
    <source>
        <dbReference type="SAM" id="Phobius"/>
    </source>
</evidence>
<comment type="subcellular location">
    <subcellularLocation>
        <location evidence="1">Membrane</location>
        <topology evidence="1">Multi-pass membrane protein</topology>
    </subcellularLocation>
</comment>
<feature type="transmembrane region" description="Helical" evidence="6">
    <location>
        <begin position="52"/>
        <end position="70"/>
    </location>
</feature>
<evidence type="ECO:0000256" key="4">
    <source>
        <dbReference type="ARBA" id="ARBA00022989"/>
    </source>
</evidence>
<feature type="transmembrane region" description="Helical" evidence="6">
    <location>
        <begin position="190"/>
        <end position="214"/>
    </location>
</feature>
<sequence>MWKEVVALIKKDLTLDFRQRYAIFATLLYVVSTTYIAYLIFRDINDRQTWVALYWIITIFAAITSSTRSFSAESQHRFWYYAQLVRPNAVILSKLLYNVVQMLIISLFTFGLFRLLLGDPIADDGQMLLFVLLGAVGFSTTLTLMSAIASKTNNNTTLMAILSIPLLLPLAATLIAGSKKAALGTPFEESLSFFGVLLLLNILTGVLSVVLYPYMWRE</sequence>
<organism evidence="7 8">
    <name type="scientific">Phaeocystidibacter luteus</name>
    <dbReference type="NCBI Taxonomy" id="911197"/>
    <lineage>
        <taxon>Bacteria</taxon>
        <taxon>Pseudomonadati</taxon>
        <taxon>Bacteroidota</taxon>
        <taxon>Flavobacteriia</taxon>
        <taxon>Flavobacteriales</taxon>
        <taxon>Phaeocystidibacteraceae</taxon>
        <taxon>Phaeocystidibacter</taxon>
    </lineage>
</organism>
<dbReference type="GO" id="GO:0016020">
    <property type="term" value="C:membrane"/>
    <property type="evidence" value="ECO:0007669"/>
    <property type="project" value="UniProtKB-SubCell"/>
</dbReference>
<dbReference type="OrthoDB" id="9788444at2"/>
<protein>
    <submittedName>
        <fullName evidence="7">ABC transporter permease</fullName>
    </submittedName>
</protein>
<evidence type="ECO:0000256" key="5">
    <source>
        <dbReference type="ARBA" id="ARBA00023136"/>
    </source>
</evidence>
<feature type="transmembrane region" description="Helical" evidence="6">
    <location>
        <begin position="95"/>
        <end position="116"/>
    </location>
</feature>
<feature type="transmembrane region" description="Helical" evidence="6">
    <location>
        <begin position="128"/>
        <end position="149"/>
    </location>
</feature>
<dbReference type="RefSeq" id="WP_151668387.1">
    <property type="nucleotide sequence ID" value="NZ_WBVO01000014.1"/>
</dbReference>
<dbReference type="GO" id="GO:0017004">
    <property type="term" value="P:cytochrome complex assembly"/>
    <property type="evidence" value="ECO:0007669"/>
    <property type="project" value="InterPro"/>
</dbReference>
<evidence type="ECO:0000256" key="1">
    <source>
        <dbReference type="ARBA" id="ARBA00004141"/>
    </source>
</evidence>
<keyword evidence="4 6" id="KW-1133">Transmembrane helix</keyword>
<dbReference type="GO" id="GO:0015232">
    <property type="term" value="F:heme transmembrane transporter activity"/>
    <property type="evidence" value="ECO:0007669"/>
    <property type="project" value="InterPro"/>
</dbReference>
<comment type="similarity">
    <text evidence="2">Belongs to the CcmB/CycW/HelB family.</text>
</comment>
<reference evidence="7 8" key="1">
    <citation type="submission" date="2019-09" db="EMBL/GenBank/DDBJ databases">
        <title>Genomes of family Cryomorphaceae.</title>
        <authorList>
            <person name="Bowman J.P."/>
        </authorList>
    </citation>
    <scope>NUCLEOTIDE SEQUENCE [LARGE SCALE GENOMIC DNA]</scope>
    <source>
        <strain evidence="7 8">LMG 25704</strain>
    </source>
</reference>
<keyword evidence="8" id="KW-1185">Reference proteome</keyword>
<keyword evidence="5 6" id="KW-0472">Membrane</keyword>
<dbReference type="Proteomes" id="UP000468650">
    <property type="component" value="Unassembled WGS sequence"/>
</dbReference>
<gene>
    <name evidence="7" type="ORF">F8C67_13460</name>
</gene>